<dbReference type="EC" id="2.7.11.23" evidence="3"/>
<name>A0A061BFM6_CYBFA</name>
<evidence type="ECO:0000256" key="20">
    <source>
        <dbReference type="ARBA" id="ARBA00049280"/>
    </source>
</evidence>
<keyword evidence="9" id="KW-0547">Nucleotide-binding</keyword>
<dbReference type="PANTHER" id="PTHR24056">
    <property type="entry name" value="CELL DIVISION PROTEIN KINASE"/>
    <property type="match status" value="1"/>
</dbReference>
<keyword evidence="15" id="KW-0804">Transcription</keyword>
<evidence type="ECO:0000256" key="18">
    <source>
        <dbReference type="ARBA" id="ARBA00047811"/>
    </source>
</evidence>
<evidence type="ECO:0000256" key="21">
    <source>
        <dbReference type="SAM" id="MobiDB-lite"/>
    </source>
</evidence>
<evidence type="ECO:0000256" key="3">
    <source>
        <dbReference type="ARBA" id="ARBA00012409"/>
    </source>
</evidence>
<dbReference type="InterPro" id="IPR000719">
    <property type="entry name" value="Prot_kinase_dom"/>
</dbReference>
<comment type="similarity">
    <text evidence="2">Belongs to the protein kinase superfamily. CMGC Ser/Thr protein kinase family. CDC2/CDKX subfamily.</text>
</comment>
<dbReference type="PANTHER" id="PTHR24056:SF495">
    <property type="entry name" value="CYCLIN-DEPENDENT KINASE 8-RELATED"/>
    <property type="match status" value="1"/>
</dbReference>
<dbReference type="GO" id="GO:0000307">
    <property type="term" value="C:cyclin-dependent protein kinase holoenzyme complex"/>
    <property type="evidence" value="ECO:0007669"/>
    <property type="project" value="UniProtKB-ARBA"/>
</dbReference>
<gene>
    <name evidence="23" type="ORF">CYFA0S_25e00958g</name>
</gene>
<keyword evidence="7" id="KW-0808">Transferase</keyword>
<dbReference type="InterPro" id="IPR050108">
    <property type="entry name" value="CDK"/>
</dbReference>
<evidence type="ECO:0000256" key="11">
    <source>
        <dbReference type="ARBA" id="ARBA00022840"/>
    </source>
</evidence>
<comment type="catalytic activity">
    <reaction evidence="18">
        <text>L-threonyl-[protein] + ATP = O-phospho-L-threonyl-[protein] + ADP + H(+)</text>
        <dbReference type="Rhea" id="RHEA:46608"/>
        <dbReference type="Rhea" id="RHEA-COMP:11060"/>
        <dbReference type="Rhea" id="RHEA-COMP:11605"/>
        <dbReference type="ChEBI" id="CHEBI:15378"/>
        <dbReference type="ChEBI" id="CHEBI:30013"/>
        <dbReference type="ChEBI" id="CHEBI:30616"/>
        <dbReference type="ChEBI" id="CHEBI:61977"/>
        <dbReference type="ChEBI" id="CHEBI:456216"/>
        <dbReference type="EC" id="2.7.11.22"/>
    </reaction>
</comment>
<keyword evidence="10" id="KW-0418">Kinase</keyword>
<dbReference type="Gene3D" id="1.10.510.10">
    <property type="entry name" value="Transferase(Phosphotransferase) domain 1"/>
    <property type="match status" value="1"/>
</dbReference>
<evidence type="ECO:0000256" key="6">
    <source>
        <dbReference type="ARBA" id="ARBA00022527"/>
    </source>
</evidence>
<comment type="subcellular location">
    <subcellularLocation>
        <location evidence="1">Nucleus</location>
    </subcellularLocation>
</comment>
<dbReference type="InterPro" id="IPR008271">
    <property type="entry name" value="Ser/Thr_kinase_AS"/>
</dbReference>
<dbReference type="OrthoDB" id="6284126at2759"/>
<evidence type="ECO:0000256" key="1">
    <source>
        <dbReference type="ARBA" id="ARBA00004123"/>
    </source>
</evidence>
<dbReference type="GO" id="GO:0016592">
    <property type="term" value="C:mediator complex"/>
    <property type="evidence" value="ECO:0007669"/>
    <property type="project" value="TreeGrafter"/>
</dbReference>
<dbReference type="PROSITE" id="PS00108">
    <property type="entry name" value="PROTEIN_KINASE_ST"/>
    <property type="match status" value="1"/>
</dbReference>
<evidence type="ECO:0000313" key="23">
    <source>
        <dbReference type="EMBL" id="CDR46687.1"/>
    </source>
</evidence>
<dbReference type="Pfam" id="PF00069">
    <property type="entry name" value="Pkinase"/>
    <property type="match status" value="1"/>
</dbReference>
<evidence type="ECO:0000256" key="15">
    <source>
        <dbReference type="ARBA" id="ARBA00023163"/>
    </source>
</evidence>
<proteinExistence type="inferred from homology"/>
<evidence type="ECO:0000256" key="9">
    <source>
        <dbReference type="ARBA" id="ARBA00022741"/>
    </source>
</evidence>
<keyword evidence="13" id="KW-0805">Transcription regulation</keyword>
<evidence type="ECO:0000256" key="14">
    <source>
        <dbReference type="ARBA" id="ARBA00023159"/>
    </source>
</evidence>
<keyword evidence="5" id="KW-0678">Repressor</keyword>
<accession>A0A061BFM6</accession>
<dbReference type="VEuPathDB" id="FungiDB:BON22_5088"/>
<evidence type="ECO:0000259" key="22">
    <source>
        <dbReference type="PROSITE" id="PS50011"/>
    </source>
</evidence>
<dbReference type="Gene3D" id="3.30.200.20">
    <property type="entry name" value="Phosphorylase Kinase, domain 1"/>
    <property type="match status" value="1"/>
</dbReference>
<evidence type="ECO:0000256" key="2">
    <source>
        <dbReference type="ARBA" id="ARBA00006485"/>
    </source>
</evidence>
<feature type="region of interest" description="Disordered" evidence="21">
    <location>
        <begin position="408"/>
        <end position="436"/>
    </location>
</feature>
<evidence type="ECO:0000256" key="13">
    <source>
        <dbReference type="ARBA" id="ARBA00023015"/>
    </source>
</evidence>
<evidence type="ECO:0000256" key="10">
    <source>
        <dbReference type="ARBA" id="ARBA00022777"/>
    </source>
</evidence>
<dbReference type="SMART" id="SM00220">
    <property type="entry name" value="S_TKc"/>
    <property type="match status" value="1"/>
</dbReference>
<dbReference type="AlphaFoldDB" id="A0A061BFM6"/>
<dbReference type="GO" id="GO:0005524">
    <property type="term" value="F:ATP binding"/>
    <property type="evidence" value="ECO:0007669"/>
    <property type="project" value="UniProtKB-KW"/>
</dbReference>
<comment type="catalytic activity">
    <reaction evidence="20">
        <text>[DNA-directed RNA polymerase] + ATP = phospho-[DNA-directed RNA polymerase] + ADP + H(+)</text>
        <dbReference type="Rhea" id="RHEA:10216"/>
        <dbReference type="Rhea" id="RHEA-COMP:11321"/>
        <dbReference type="Rhea" id="RHEA-COMP:11322"/>
        <dbReference type="ChEBI" id="CHEBI:15378"/>
        <dbReference type="ChEBI" id="CHEBI:30616"/>
        <dbReference type="ChEBI" id="CHEBI:43176"/>
        <dbReference type="ChEBI" id="CHEBI:68546"/>
        <dbReference type="ChEBI" id="CHEBI:456216"/>
        <dbReference type="EC" id="2.7.11.23"/>
    </reaction>
</comment>
<keyword evidence="16" id="KW-0539">Nucleus</keyword>
<dbReference type="CDD" id="cd07842">
    <property type="entry name" value="STKc_CDK8_like"/>
    <property type="match status" value="1"/>
</dbReference>
<dbReference type="GO" id="GO:0004693">
    <property type="term" value="F:cyclin-dependent protein serine/threonine kinase activity"/>
    <property type="evidence" value="ECO:0007669"/>
    <property type="project" value="UniProtKB-EC"/>
</dbReference>
<dbReference type="EC" id="2.7.11.22" evidence="4"/>
<dbReference type="SUPFAM" id="SSF56112">
    <property type="entry name" value="Protein kinase-like (PK-like)"/>
    <property type="match status" value="1"/>
</dbReference>
<keyword evidence="14" id="KW-0010">Activator</keyword>
<protein>
    <recommendedName>
        <fullName evidence="17">Cyclin-dependent kinase 8</fullName>
        <ecNumber evidence="4">2.7.11.22</ecNumber>
        <ecNumber evidence="3">2.7.11.23</ecNumber>
    </recommendedName>
</protein>
<evidence type="ECO:0000256" key="4">
    <source>
        <dbReference type="ARBA" id="ARBA00012425"/>
    </source>
</evidence>
<evidence type="ECO:0000256" key="16">
    <source>
        <dbReference type="ARBA" id="ARBA00023242"/>
    </source>
</evidence>
<sequence>MNNTDTGQARNTTHLQREFLMRMQQSQGAQRGPVKKATPSFPSRPALMAGSSVFTLAPYRTRKDAIRRTVLQKYDIVGYIASGTYGRVYKAKGKTKASNLFAIKKFKADKEGEVVYYTGISQSASREMALCRELNHKNVIKLHETILENKCIYMVFEYAEHDLLQIIHFHSHPETKPIPETTVKSIMWQVLNGVSYLHQNWVLHRDLKPANIMVTSNGVVKIGDLGLARRFNNPLQSLYNGDKVVVTIWYRAPELLLGGRHYTPAIDLWAAGCIFAELLALRPIFKGEEAKMDNKKNVPFQRNQMQKIVEILGPPTVQDWPSLSRYPEYQSLQQFKQFPSNLQAWYHSIGASNKLGLDLLSNLLIYDPGKRLTAFDSLAHTYFLEGTKVTENIFEGQTFKYPSRRIQTDDSDITSSQSGQKRVFVDNSLQQRKKQK</sequence>
<dbReference type="GO" id="GO:0008353">
    <property type="term" value="F:RNA polymerase II CTD heptapeptide repeat kinase activity"/>
    <property type="evidence" value="ECO:0007669"/>
    <property type="project" value="UniProtKB-EC"/>
</dbReference>
<organism evidence="23">
    <name type="scientific">Cyberlindnera fabianii</name>
    <name type="common">Yeast</name>
    <name type="synonym">Hansenula fabianii</name>
    <dbReference type="NCBI Taxonomy" id="36022"/>
    <lineage>
        <taxon>Eukaryota</taxon>
        <taxon>Fungi</taxon>
        <taxon>Dikarya</taxon>
        <taxon>Ascomycota</taxon>
        <taxon>Saccharomycotina</taxon>
        <taxon>Saccharomycetes</taxon>
        <taxon>Phaffomycetales</taxon>
        <taxon>Phaffomycetaceae</taxon>
        <taxon>Cyberlindnera</taxon>
    </lineage>
</organism>
<feature type="domain" description="Protein kinase" evidence="22">
    <location>
        <begin position="74"/>
        <end position="383"/>
    </location>
</feature>
<feature type="region of interest" description="Disordered" evidence="21">
    <location>
        <begin position="24"/>
        <end position="43"/>
    </location>
</feature>
<evidence type="ECO:0000256" key="12">
    <source>
        <dbReference type="ARBA" id="ARBA00022842"/>
    </source>
</evidence>
<keyword evidence="8" id="KW-0479">Metal-binding</keyword>
<dbReference type="PROSITE" id="PS50011">
    <property type="entry name" value="PROTEIN_KINASE_DOM"/>
    <property type="match status" value="1"/>
</dbReference>
<keyword evidence="12" id="KW-0460">Magnesium</keyword>
<dbReference type="GO" id="GO:0009891">
    <property type="term" value="P:positive regulation of biosynthetic process"/>
    <property type="evidence" value="ECO:0007669"/>
    <property type="project" value="UniProtKB-ARBA"/>
</dbReference>
<dbReference type="PhylomeDB" id="A0A061BFM6"/>
<dbReference type="EMBL" id="LK052910">
    <property type="protein sequence ID" value="CDR46687.1"/>
    <property type="molecule type" value="Genomic_DNA"/>
</dbReference>
<evidence type="ECO:0000256" key="19">
    <source>
        <dbReference type="ARBA" id="ARBA00048367"/>
    </source>
</evidence>
<evidence type="ECO:0000256" key="8">
    <source>
        <dbReference type="ARBA" id="ARBA00022723"/>
    </source>
</evidence>
<dbReference type="FunFam" id="1.10.510.10:FF:000408">
    <property type="entry name" value="Serine/threonine-protein kinase SSN3"/>
    <property type="match status" value="1"/>
</dbReference>
<evidence type="ECO:0000256" key="17">
    <source>
        <dbReference type="ARBA" id="ARBA00041823"/>
    </source>
</evidence>
<keyword evidence="11" id="KW-0067">ATP-binding</keyword>
<dbReference type="GO" id="GO:0046872">
    <property type="term" value="F:metal ion binding"/>
    <property type="evidence" value="ECO:0007669"/>
    <property type="project" value="UniProtKB-KW"/>
</dbReference>
<dbReference type="InterPro" id="IPR011009">
    <property type="entry name" value="Kinase-like_dom_sf"/>
</dbReference>
<keyword evidence="6" id="KW-0723">Serine/threonine-protein kinase</keyword>
<reference evidence="23" key="1">
    <citation type="journal article" date="2014" name="Genome Announc.">
        <title>Genome sequence of the yeast Cyberlindnera fabianii (Hansenula fabianii).</title>
        <authorList>
            <person name="Freel K.C."/>
            <person name="Sarilar V."/>
            <person name="Neuveglise C."/>
            <person name="Devillers H."/>
            <person name="Friedrich A."/>
            <person name="Schacherer J."/>
        </authorList>
    </citation>
    <scope>NUCLEOTIDE SEQUENCE</scope>
    <source>
        <strain evidence="23">YJS4271</strain>
    </source>
</reference>
<evidence type="ECO:0000256" key="5">
    <source>
        <dbReference type="ARBA" id="ARBA00022491"/>
    </source>
</evidence>
<evidence type="ECO:0000256" key="7">
    <source>
        <dbReference type="ARBA" id="ARBA00022679"/>
    </source>
</evidence>
<comment type="catalytic activity">
    <reaction evidence="19">
        <text>L-seryl-[protein] + ATP = O-phospho-L-seryl-[protein] + ADP + H(+)</text>
        <dbReference type="Rhea" id="RHEA:17989"/>
        <dbReference type="Rhea" id="RHEA-COMP:9863"/>
        <dbReference type="Rhea" id="RHEA-COMP:11604"/>
        <dbReference type="ChEBI" id="CHEBI:15378"/>
        <dbReference type="ChEBI" id="CHEBI:29999"/>
        <dbReference type="ChEBI" id="CHEBI:30616"/>
        <dbReference type="ChEBI" id="CHEBI:83421"/>
        <dbReference type="ChEBI" id="CHEBI:456216"/>
        <dbReference type="EC" id="2.7.11.22"/>
    </reaction>
</comment>